<feature type="region of interest" description="Disordered" evidence="1">
    <location>
        <begin position="641"/>
        <end position="826"/>
    </location>
</feature>
<keyword evidence="2" id="KW-0472">Membrane</keyword>
<protein>
    <submittedName>
        <fullName evidence="3">TipN</fullName>
    </submittedName>
</protein>
<evidence type="ECO:0000256" key="1">
    <source>
        <dbReference type="SAM" id="MobiDB-lite"/>
    </source>
</evidence>
<dbReference type="Proteomes" id="UP001218579">
    <property type="component" value="Unassembled WGS sequence"/>
</dbReference>
<keyword evidence="4" id="KW-1185">Reference proteome</keyword>
<evidence type="ECO:0000313" key="4">
    <source>
        <dbReference type="Proteomes" id="UP001218579"/>
    </source>
</evidence>
<sequence length="966" mass="103943">MKFRNRPPLNLTVPHADEPTTHKSGTHTLAEPDDVTEAPLVGAHKEESRPDDGLEDLLIPTPPPQASPPVAAKPDKTSEKTLASRSRAPALRPLDETPARSQNLTVNSGPYWVGATFVSLLWALGLAAFALGAERELDAFVTAPLKAIILVFMGLFPAGMVFASAFLLRQAAILARESRRASDLADSMVGPAASAANSASKLVENLRHQVDQTVRAVQMAHRDLTTLSNQMKSETDRINEASMTAQGATRTITTALGGERDAIYKMTQVLDAQAQGVIDTVDRQARMVADASDLAQTQLREAEATLAARAADLASVAADAQATASAISDDLSRQTLRLETAGNGVVDQIRTVEEGLSQQRAGLVSAALSLRADQEDFAQHIEGQRNQLADALLIARQATVDLGETSSRGADVLRDLVVSAQAHLQQTLGAAENERTSYETRIHSTLANISTMAADARDELIAETRQALEALNVAAEDARRTADVAAGAAQSRVDRLNEALFEAGKKADEAFDSRFAAARRLIENSADLINEAGDRTAERLDVTFQHAKSAITDVASAMNTLYARADELPHVAQERIAEIRQSVEDGLLAMTESARRAALETEAVDQKFQERVQRNYEMLQETVRMMGMVSGAQSLASAPASAYARSQPLRPTDTDAKKSYGQPVRPPVTSQPISQPVTSQTAPQPLPRPAPEAFDPFPSRPDPRPAPRPAPTPPPVRDTAPDILSTPFEAPTPPLPVQQPPRPAPQSAARPRLRLTPLEEDVPDKPEAAPPPAPTPAAKQSDGWSWRDLLGGMNTHEARPAPRSGLRQDPAPVDDEPTAPAAPPPYSYQAAQEALANATPELPDAEEFDNLDDMLINEVSRMGIDAKAIITRSRLEEAVAAIATDDNDTARRVIVRVASDPVHRLSRRLSSDAELREQVNDFVTFYDRQINVALLTAEPEAALMEVLANDTGRAYLLFDAAISDLS</sequence>
<feature type="transmembrane region" description="Helical" evidence="2">
    <location>
        <begin position="145"/>
        <end position="168"/>
    </location>
</feature>
<dbReference type="RefSeq" id="WP_272745976.1">
    <property type="nucleotide sequence ID" value="NZ_JAQQKV010000004.1"/>
</dbReference>
<feature type="region of interest" description="Disordered" evidence="1">
    <location>
        <begin position="1"/>
        <end position="102"/>
    </location>
</feature>
<evidence type="ECO:0000313" key="3">
    <source>
        <dbReference type="EMBL" id="MDC7677656.1"/>
    </source>
</evidence>
<feature type="compositionally biased region" description="Pro residues" evidence="1">
    <location>
        <begin position="698"/>
        <end position="716"/>
    </location>
</feature>
<dbReference type="EMBL" id="JAQQKV010000004">
    <property type="protein sequence ID" value="MDC7677656.1"/>
    <property type="molecule type" value="Genomic_DNA"/>
</dbReference>
<feature type="compositionally biased region" description="Basic and acidic residues" evidence="1">
    <location>
        <begin position="43"/>
        <end position="52"/>
    </location>
</feature>
<comment type="caution">
    <text evidence="3">The sequence shown here is derived from an EMBL/GenBank/DDBJ whole genome shotgun (WGS) entry which is preliminary data.</text>
</comment>
<feature type="compositionally biased region" description="Pro residues" evidence="1">
    <location>
        <begin position="730"/>
        <end position="744"/>
    </location>
</feature>
<gene>
    <name evidence="3" type="ORF">PQU98_16045</name>
</gene>
<keyword evidence="2" id="KW-1133">Transmembrane helix</keyword>
<accession>A0ABT5HN37</accession>
<feature type="transmembrane region" description="Helical" evidence="2">
    <location>
        <begin position="111"/>
        <end position="133"/>
    </location>
</feature>
<keyword evidence="2" id="KW-0812">Transmembrane</keyword>
<organism evidence="3 4">
    <name type="scientific">Asticcacaulis machinosus</name>
    <dbReference type="NCBI Taxonomy" id="2984211"/>
    <lineage>
        <taxon>Bacteria</taxon>
        <taxon>Pseudomonadati</taxon>
        <taxon>Pseudomonadota</taxon>
        <taxon>Alphaproteobacteria</taxon>
        <taxon>Caulobacterales</taxon>
        <taxon>Caulobacteraceae</taxon>
        <taxon>Asticcacaulis</taxon>
    </lineage>
</organism>
<proteinExistence type="predicted"/>
<feature type="compositionally biased region" description="Polar residues" evidence="1">
    <location>
        <begin position="668"/>
        <end position="683"/>
    </location>
</feature>
<evidence type="ECO:0000256" key="2">
    <source>
        <dbReference type="SAM" id="Phobius"/>
    </source>
</evidence>
<name>A0ABT5HN37_9CAUL</name>
<reference evidence="3 4" key="1">
    <citation type="submission" date="2023-01" db="EMBL/GenBank/DDBJ databases">
        <title>Novel species of the genus Asticcacaulis isolated from rivers.</title>
        <authorList>
            <person name="Lu H."/>
        </authorList>
    </citation>
    <scope>NUCLEOTIDE SEQUENCE [LARGE SCALE GENOMIC DNA]</scope>
    <source>
        <strain evidence="3 4">LKC15W</strain>
    </source>
</reference>